<evidence type="ECO:0000313" key="2">
    <source>
        <dbReference type="Proteomes" id="UP000809789"/>
    </source>
</evidence>
<dbReference type="InterPro" id="IPR002347">
    <property type="entry name" value="SDR_fam"/>
</dbReference>
<keyword evidence="2" id="KW-1185">Reference proteome</keyword>
<dbReference type="Pfam" id="PF00106">
    <property type="entry name" value="adh_short"/>
    <property type="match status" value="1"/>
</dbReference>
<accession>A0A8K0L8A9</accession>
<evidence type="ECO:0000313" key="1">
    <source>
        <dbReference type="EMBL" id="KAG8631811.1"/>
    </source>
</evidence>
<dbReference type="Proteomes" id="UP000809789">
    <property type="component" value="Unassembled WGS sequence"/>
</dbReference>
<dbReference type="Gene3D" id="3.40.50.720">
    <property type="entry name" value="NAD(P)-binding Rossmann-like Domain"/>
    <property type="match status" value="1"/>
</dbReference>
<proteinExistence type="predicted"/>
<sequence length="186" mass="20291">MSPSAPTAIIIGIGPFISRSLALHLASQSYTLGLITRNPDTLSSLSSEISSLHPGTKVHAHPANASDPTSLTTALDALKQKLDHVDVLVYNAARVQPTPLLGTDSEVFVQDFRVAAVGTLVAGQWFADNAPSTPTSGGLKPLFLMTGGVLDKHPFPQFDRLLRREELCRRRSPEIVWHWHCWRGEH</sequence>
<dbReference type="OrthoDB" id="5336600at2759"/>
<name>A0A8K0L8A9_9PEZI</name>
<protein>
    <submittedName>
        <fullName evidence="1">Uncharacterized protein</fullName>
    </submittedName>
</protein>
<organism evidence="1 2">
    <name type="scientific">Elsinoe batatas</name>
    <dbReference type="NCBI Taxonomy" id="2601811"/>
    <lineage>
        <taxon>Eukaryota</taxon>
        <taxon>Fungi</taxon>
        <taxon>Dikarya</taxon>
        <taxon>Ascomycota</taxon>
        <taxon>Pezizomycotina</taxon>
        <taxon>Dothideomycetes</taxon>
        <taxon>Dothideomycetidae</taxon>
        <taxon>Myriangiales</taxon>
        <taxon>Elsinoaceae</taxon>
        <taxon>Elsinoe</taxon>
    </lineage>
</organism>
<dbReference type="SUPFAM" id="SSF51735">
    <property type="entry name" value="NAD(P)-binding Rossmann-fold domains"/>
    <property type="match status" value="1"/>
</dbReference>
<comment type="caution">
    <text evidence="1">The sequence shown here is derived from an EMBL/GenBank/DDBJ whole genome shotgun (WGS) entry which is preliminary data.</text>
</comment>
<dbReference type="PANTHER" id="PTHR43431">
    <property type="entry name" value="OXIDOREDUCTASE, SHORT CHAIN DEHYDROGENASE/REDUCTASE FAMILY (AFU_ORTHOLOGUE AFUA_5G14000)"/>
    <property type="match status" value="1"/>
</dbReference>
<dbReference type="PANTHER" id="PTHR43431:SF7">
    <property type="entry name" value="OXIDOREDUCTASE, SHORT CHAIN DEHYDROGENASE_REDUCTASE FAMILY (AFU_ORTHOLOGUE AFUA_5G14000)"/>
    <property type="match status" value="1"/>
</dbReference>
<dbReference type="EMBL" id="JAESVG020000001">
    <property type="protein sequence ID" value="KAG8631811.1"/>
    <property type="molecule type" value="Genomic_DNA"/>
</dbReference>
<dbReference type="InterPro" id="IPR036291">
    <property type="entry name" value="NAD(P)-bd_dom_sf"/>
</dbReference>
<reference evidence="1" key="1">
    <citation type="submission" date="2021-07" db="EMBL/GenBank/DDBJ databases">
        <title>Elsinoe batatas strain:CRI-CJ2 Genome sequencing and assembly.</title>
        <authorList>
            <person name="Huang L."/>
        </authorList>
    </citation>
    <scope>NUCLEOTIDE SEQUENCE</scope>
    <source>
        <strain evidence="1">CRI-CJ2</strain>
    </source>
</reference>
<dbReference type="AlphaFoldDB" id="A0A8K0L8A9"/>
<gene>
    <name evidence="1" type="ORF">KVT40_000951</name>
</gene>